<dbReference type="SMART" id="SM00228">
    <property type="entry name" value="PDZ"/>
    <property type="match status" value="1"/>
</dbReference>
<dbReference type="Pfam" id="PF17820">
    <property type="entry name" value="PDZ_6"/>
    <property type="match status" value="1"/>
</dbReference>
<accession>A0A0C2D263</accession>
<protein>
    <recommendedName>
        <fullName evidence="2">PDZ domain-containing protein</fullName>
    </recommendedName>
</protein>
<dbReference type="PROSITE" id="PS50106">
    <property type="entry name" value="PDZ"/>
    <property type="match status" value="1"/>
</dbReference>
<dbReference type="Proteomes" id="UP000031599">
    <property type="component" value="Unassembled WGS sequence"/>
</dbReference>
<gene>
    <name evidence="3" type="ORF">DB30_03413</name>
</gene>
<dbReference type="AlphaFoldDB" id="A0A0C2D263"/>
<dbReference type="SUPFAM" id="SSF49464">
    <property type="entry name" value="Carboxypeptidase regulatory domain-like"/>
    <property type="match status" value="4"/>
</dbReference>
<dbReference type="EMBL" id="JMCC02000026">
    <property type="protein sequence ID" value="KIG17356.1"/>
    <property type="molecule type" value="Genomic_DNA"/>
</dbReference>
<dbReference type="Gene3D" id="2.60.40.1120">
    <property type="entry name" value="Carboxypeptidase-like, regulatory domain"/>
    <property type="match status" value="5"/>
</dbReference>
<dbReference type="InterPro" id="IPR013784">
    <property type="entry name" value="Carb-bd-like_fold"/>
</dbReference>
<evidence type="ECO:0000259" key="2">
    <source>
        <dbReference type="PROSITE" id="PS50106"/>
    </source>
</evidence>
<feature type="region of interest" description="Disordered" evidence="1">
    <location>
        <begin position="22"/>
        <end position="57"/>
    </location>
</feature>
<name>A0A0C2D263_9BACT</name>
<feature type="domain" description="PDZ" evidence="2">
    <location>
        <begin position="884"/>
        <end position="949"/>
    </location>
</feature>
<dbReference type="Pfam" id="PF13620">
    <property type="entry name" value="CarboxypepD_reg"/>
    <property type="match status" value="3"/>
</dbReference>
<dbReference type="GO" id="GO:0030246">
    <property type="term" value="F:carbohydrate binding"/>
    <property type="evidence" value="ECO:0007669"/>
    <property type="project" value="InterPro"/>
</dbReference>
<comment type="caution">
    <text evidence="3">The sequence shown here is derived from an EMBL/GenBank/DDBJ whole genome shotgun (WGS) entry which is preliminary data.</text>
</comment>
<dbReference type="Gene3D" id="2.30.42.10">
    <property type="match status" value="1"/>
</dbReference>
<dbReference type="InterPro" id="IPR036034">
    <property type="entry name" value="PDZ_sf"/>
</dbReference>
<dbReference type="SUPFAM" id="SSF50156">
    <property type="entry name" value="PDZ domain-like"/>
    <property type="match status" value="1"/>
</dbReference>
<dbReference type="InterPro" id="IPR001478">
    <property type="entry name" value="PDZ"/>
</dbReference>
<dbReference type="SUPFAM" id="SSF49452">
    <property type="entry name" value="Starch-binding domain-like"/>
    <property type="match status" value="3"/>
</dbReference>
<evidence type="ECO:0000256" key="1">
    <source>
        <dbReference type="SAM" id="MobiDB-lite"/>
    </source>
</evidence>
<dbReference type="InterPro" id="IPR041489">
    <property type="entry name" value="PDZ_6"/>
</dbReference>
<reference evidence="3 4" key="1">
    <citation type="submission" date="2014-12" db="EMBL/GenBank/DDBJ databases">
        <title>Genome assembly of Enhygromyxa salina DSM 15201.</title>
        <authorList>
            <person name="Sharma G."/>
            <person name="Subramanian S."/>
        </authorList>
    </citation>
    <scope>NUCLEOTIDE SEQUENCE [LARGE SCALE GENOMIC DNA]</scope>
    <source>
        <strain evidence="3 4">DSM 15201</strain>
    </source>
</reference>
<dbReference type="InterPro" id="IPR008969">
    <property type="entry name" value="CarboxyPept-like_regulatory"/>
</dbReference>
<organism evidence="3 4">
    <name type="scientific">Enhygromyxa salina</name>
    <dbReference type="NCBI Taxonomy" id="215803"/>
    <lineage>
        <taxon>Bacteria</taxon>
        <taxon>Pseudomonadati</taxon>
        <taxon>Myxococcota</taxon>
        <taxon>Polyangia</taxon>
        <taxon>Nannocystales</taxon>
        <taxon>Nannocystaceae</taxon>
        <taxon>Enhygromyxa</taxon>
    </lineage>
</organism>
<evidence type="ECO:0000313" key="3">
    <source>
        <dbReference type="EMBL" id="KIG17356.1"/>
    </source>
</evidence>
<feature type="compositionally biased region" description="Low complexity" evidence="1">
    <location>
        <begin position="22"/>
        <end position="38"/>
    </location>
</feature>
<evidence type="ECO:0000313" key="4">
    <source>
        <dbReference type="Proteomes" id="UP000031599"/>
    </source>
</evidence>
<sequence length="988" mass="103617">MLILAAALTWWLATNGSTDAVAGDDGSDSASATSALSAKHTGSPKTPPRVGPAANAGISGTIRDAQRNAIPNAQVCAVSDQVGRRGVLDPEPHCVRSGPNGRYAIDGLFAIDTEVHASAASFQPARWERREQGVTRGVLRLRAGQVTSEIDITLHGGGVRVTGVVRDIAGGEIEGAQLAIKGAWGSRNRAAAHAITDAEGRFEQWVAPGIVFVAGQAPGYARAWVTSVAPGQFVEVYLTPESVLVGTVVLATTGEPVADLEVSSGGPDGGLVTRSDANGRFRIDGLQPGSYKPTASGEALYGEAAEQVHVGFGETSTEVVIRMHPAAHIEGRVVIAGSQRPCPEGRVRLENPDTGRTPANIDDEGYVEFRGLLPGTYSVRVWCTNYLAEETYPELVVEQRVDGLVWEVREGLAIRGEVVDEAGDPLAQVGVVVQPVVNPDAARSQTTSGNTSSSSDGSFALGGLLPGRYEVSTTAWRGRPGPERPITVELELGADVNDVRLVMPAVGTVRGRIIDQTGAPVAKAEIQAAYIGGRAHGFGSVYSNDAGEFVIEELLPGQTRVTAKLPTLGRGVSLRKPGTTDDDLQGEVVEVVANEVVAVTLTVESLTGKLSGVVVDEGGGPVADAFIDVERMSESAESNASIARHSVRWGWGHRPVLTDVEGRFEISDLPEGKFVVRANRKGGGEALAEGVALGSHVELMIASTGELAGTVALDDGSAPERFAVTVVDKGQAIRVRDQFFRTEGAWRFTELPAGSYEISVSASMGNAALESAVTLGAGETRDGIELILTNKVTVRGRIIDLDTREPVAGIEVRVSGGSAFGGHDPGAERLNVSGADGRFEVANVPAGRSELAAWSRAGGRERQYDFFRKPLLLPAGPAVQELGDIELISKRLDPEQTVGDLGYTVARWDPAKDLSDWEPVVATVRPGGPADTAGLAVGDVIEAVDGHAVLGDNFSRYRTLTSVPEGATLALTLERGEIVKVVAGPPHR</sequence>
<proteinExistence type="predicted"/>